<gene>
    <name evidence="1" type="ORF">T4A_8374</name>
</gene>
<name>A0A0V1F1J5_TRIPS</name>
<comment type="caution">
    <text evidence="1">The sequence shown here is derived from an EMBL/GenBank/DDBJ whole genome shotgun (WGS) entry which is preliminary data.</text>
</comment>
<dbReference type="Proteomes" id="UP000054632">
    <property type="component" value="Unassembled WGS sequence"/>
</dbReference>
<reference evidence="1 2" key="1">
    <citation type="submission" date="2015-01" db="EMBL/GenBank/DDBJ databases">
        <title>Evolution of Trichinella species and genotypes.</title>
        <authorList>
            <person name="Korhonen P.K."/>
            <person name="Edoardo P."/>
            <person name="Giuseppe L.R."/>
            <person name="Gasser R.B."/>
        </authorList>
    </citation>
    <scope>NUCLEOTIDE SEQUENCE [LARGE SCALE GENOMIC DNA]</scope>
    <source>
        <strain evidence="1">ISS13</strain>
    </source>
</reference>
<dbReference type="EMBL" id="JYDR01000002">
    <property type="protein sequence ID" value="KRY79011.1"/>
    <property type="molecule type" value="Genomic_DNA"/>
</dbReference>
<sequence>MSVFCTSSQRNKEFYRSGYVFIQLYVNVPPELYTCKEFYNKQKGLRPYSLKKHTEYFAGKIAYLNN</sequence>
<organism evidence="1 2">
    <name type="scientific">Trichinella pseudospiralis</name>
    <name type="common">Parasitic roundworm</name>
    <dbReference type="NCBI Taxonomy" id="6337"/>
    <lineage>
        <taxon>Eukaryota</taxon>
        <taxon>Metazoa</taxon>
        <taxon>Ecdysozoa</taxon>
        <taxon>Nematoda</taxon>
        <taxon>Enoplea</taxon>
        <taxon>Dorylaimia</taxon>
        <taxon>Trichinellida</taxon>
        <taxon>Trichinellidae</taxon>
        <taxon>Trichinella</taxon>
    </lineage>
</organism>
<proteinExistence type="predicted"/>
<dbReference type="AlphaFoldDB" id="A0A0V1F1J5"/>
<accession>A0A0V1F1J5</accession>
<evidence type="ECO:0000313" key="2">
    <source>
        <dbReference type="Proteomes" id="UP000054632"/>
    </source>
</evidence>
<protein>
    <submittedName>
        <fullName evidence="1">Uncharacterized protein</fullName>
    </submittedName>
</protein>
<evidence type="ECO:0000313" key="1">
    <source>
        <dbReference type="EMBL" id="KRY79011.1"/>
    </source>
</evidence>